<proteinExistence type="predicted"/>
<dbReference type="Proteomes" id="UP000423274">
    <property type="component" value="Chromosome"/>
</dbReference>
<name>A0AAP9HK44_LACPA</name>
<dbReference type="EMBL" id="CP022954">
    <property type="protein sequence ID" value="QGV19642.1"/>
    <property type="molecule type" value="Genomic_DNA"/>
</dbReference>
<organism evidence="1 2">
    <name type="scientific">Lacticaseibacillus paracasei subsp. paracasei</name>
    <dbReference type="NCBI Taxonomy" id="47714"/>
    <lineage>
        <taxon>Bacteria</taxon>
        <taxon>Bacillati</taxon>
        <taxon>Bacillota</taxon>
        <taxon>Bacilli</taxon>
        <taxon>Lactobacillales</taxon>
        <taxon>Lactobacillaceae</taxon>
        <taxon>Lacticaseibacillus</taxon>
    </lineage>
</organism>
<gene>
    <name evidence="1" type="ORF">LCAKO_3155</name>
</gene>
<reference evidence="1 2" key="1">
    <citation type="submission" date="2017-08" db="EMBL/GenBank/DDBJ databases">
        <title>Genome sequence, comparative genomics and functional analysis of the highly adhesive Lactobacillus paracasei Kobulty strain.</title>
        <authorList>
            <person name="Koryszewska-Baginska A."/>
            <person name="Grynberg M."/>
            <person name="Aleksandrzak-Piekarczyk T."/>
        </authorList>
    </citation>
    <scope>NUCLEOTIDE SEQUENCE [LARGE SCALE GENOMIC DNA]</scope>
    <source>
        <strain evidence="1 2">IBB3423</strain>
    </source>
</reference>
<dbReference type="AlphaFoldDB" id="A0AAP9HK44"/>
<evidence type="ECO:0000313" key="1">
    <source>
        <dbReference type="EMBL" id="QGV19642.1"/>
    </source>
</evidence>
<accession>A0AAP9HK44</accession>
<sequence>MTAKILKADELLHKNEAFKKISEIISRAFAFVGRPCHHDEATCWT</sequence>
<protein>
    <submittedName>
        <fullName evidence="1">Uncharacterized protein</fullName>
    </submittedName>
</protein>
<evidence type="ECO:0000313" key="2">
    <source>
        <dbReference type="Proteomes" id="UP000423274"/>
    </source>
</evidence>